<gene>
    <name evidence="4" type="ORF">AVDCRST_MAG05-1045</name>
</gene>
<keyword evidence="1 2" id="KW-0238">DNA-binding</keyword>
<evidence type="ECO:0000256" key="1">
    <source>
        <dbReference type="ARBA" id="ARBA00023125"/>
    </source>
</evidence>
<evidence type="ECO:0000256" key="2">
    <source>
        <dbReference type="PROSITE-ProRule" id="PRU00335"/>
    </source>
</evidence>
<dbReference type="SUPFAM" id="SSF46689">
    <property type="entry name" value="Homeodomain-like"/>
    <property type="match status" value="1"/>
</dbReference>
<dbReference type="Pfam" id="PF00440">
    <property type="entry name" value="TetR_N"/>
    <property type="match status" value="1"/>
</dbReference>
<evidence type="ECO:0000313" key="4">
    <source>
        <dbReference type="EMBL" id="CAA9477348.1"/>
    </source>
</evidence>
<feature type="DNA-binding region" description="H-T-H motif" evidence="2">
    <location>
        <begin position="24"/>
        <end position="43"/>
    </location>
</feature>
<dbReference type="PROSITE" id="PS50977">
    <property type="entry name" value="HTH_TETR_2"/>
    <property type="match status" value="1"/>
</dbReference>
<accession>A0A6J4RRI4</accession>
<name>A0A6J4RRI4_9ACTN</name>
<proteinExistence type="predicted"/>
<protein>
    <recommendedName>
        <fullName evidence="3">HTH tetR-type domain-containing protein</fullName>
    </recommendedName>
</protein>
<dbReference type="InterPro" id="IPR009057">
    <property type="entry name" value="Homeodomain-like_sf"/>
</dbReference>
<dbReference type="AlphaFoldDB" id="A0A6J4RRI4"/>
<dbReference type="EMBL" id="CADCVM010000115">
    <property type="protein sequence ID" value="CAA9477348.1"/>
    <property type="molecule type" value="Genomic_DNA"/>
</dbReference>
<feature type="domain" description="HTH tetR-type" evidence="3">
    <location>
        <begin position="1"/>
        <end position="61"/>
    </location>
</feature>
<dbReference type="Gene3D" id="1.10.357.10">
    <property type="entry name" value="Tetracycline Repressor, domain 2"/>
    <property type="match status" value="1"/>
</dbReference>
<organism evidence="4">
    <name type="scientific">uncultured Rubrobacteraceae bacterium</name>
    <dbReference type="NCBI Taxonomy" id="349277"/>
    <lineage>
        <taxon>Bacteria</taxon>
        <taxon>Bacillati</taxon>
        <taxon>Actinomycetota</taxon>
        <taxon>Rubrobacteria</taxon>
        <taxon>Rubrobacterales</taxon>
        <taxon>Rubrobacteraceae</taxon>
        <taxon>environmental samples</taxon>
    </lineage>
</organism>
<dbReference type="InterPro" id="IPR001647">
    <property type="entry name" value="HTH_TetR"/>
</dbReference>
<reference evidence="4" key="1">
    <citation type="submission" date="2020-02" db="EMBL/GenBank/DDBJ databases">
        <authorList>
            <person name="Meier V. D."/>
        </authorList>
    </citation>
    <scope>NUCLEOTIDE SEQUENCE</scope>
    <source>
        <strain evidence="4">AVDCRST_MAG05</strain>
    </source>
</reference>
<evidence type="ECO:0000259" key="3">
    <source>
        <dbReference type="PROSITE" id="PS50977"/>
    </source>
</evidence>
<sequence>MARQREIYEAVVPLIYGAGARRLSMRGAARAARMSVGGLYHYFPTKRDLVLHGLSEDARARLCQEHRSALGDLSGWSAERHTEAYLDLSIRMFSFARPSVRAALELGAEELQAVLDAGLSTNVGGLVETLRLVDAGVPEEDLEALTRALRRVALGALVGRHADLGETREQMRALIGGYVEEQPGGVEALPA</sequence>
<dbReference type="GO" id="GO:0003677">
    <property type="term" value="F:DNA binding"/>
    <property type="evidence" value="ECO:0007669"/>
    <property type="project" value="UniProtKB-UniRule"/>
</dbReference>